<dbReference type="Proteomes" id="UP001497744">
    <property type="component" value="Unassembled WGS sequence"/>
</dbReference>
<evidence type="ECO:0000313" key="2">
    <source>
        <dbReference type="EMBL" id="GIX63574.1"/>
    </source>
</evidence>
<evidence type="ECO:0000256" key="1">
    <source>
        <dbReference type="SAM" id="MobiDB-lite"/>
    </source>
</evidence>
<name>A0AAV4LUU1_BABCB</name>
<keyword evidence="3" id="KW-1185">Reference proteome</keyword>
<evidence type="ECO:0000313" key="3">
    <source>
        <dbReference type="Proteomes" id="UP001497744"/>
    </source>
</evidence>
<reference evidence="2 3" key="1">
    <citation type="submission" date="2021-06" db="EMBL/GenBank/DDBJ databases">
        <title>Genome sequence of Babesia caballi.</title>
        <authorList>
            <person name="Yamagishi J."/>
            <person name="Kidaka T."/>
            <person name="Ochi A."/>
        </authorList>
    </citation>
    <scope>NUCLEOTIDE SEQUENCE [LARGE SCALE GENOMIC DNA]</scope>
    <source>
        <strain evidence="2">USDA-D6B2</strain>
    </source>
</reference>
<dbReference type="RefSeq" id="XP_067715643.1">
    <property type="nucleotide sequence ID" value="XM_067859542.1"/>
</dbReference>
<dbReference type="AlphaFoldDB" id="A0AAV4LUU1"/>
<sequence>MQHVREKVNGVLRVGGLVDVVEVAADVALAVGGVLAGVAAFLPAGPLAHEGHQVFVERVRAARVAGPIAGWPRGQIVRGPVRSERVGGDCSAEYRQQRAANSRDLPNHFD</sequence>
<feature type="region of interest" description="Disordered" evidence="1">
    <location>
        <begin position="83"/>
        <end position="110"/>
    </location>
</feature>
<comment type="caution">
    <text evidence="2">The sequence shown here is derived from an EMBL/GenBank/DDBJ whole genome shotgun (WGS) entry which is preliminary data.</text>
</comment>
<gene>
    <name evidence="2" type="ORF">BcabD6B2_30090</name>
</gene>
<proteinExistence type="predicted"/>
<organism evidence="2 3">
    <name type="scientific">Babesia caballi</name>
    <dbReference type="NCBI Taxonomy" id="5871"/>
    <lineage>
        <taxon>Eukaryota</taxon>
        <taxon>Sar</taxon>
        <taxon>Alveolata</taxon>
        <taxon>Apicomplexa</taxon>
        <taxon>Aconoidasida</taxon>
        <taxon>Piroplasmida</taxon>
        <taxon>Babesiidae</taxon>
        <taxon>Babesia</taxon>
    </lineage>
</organism>
<accession>A0AAV4LUU1</accession>
<dbReference type="GeneID" id="94195055"/>
<dbReference type="EMBL" id="BPLF01000002">
    <property type="protein sequence ID" value="GIX63574.1"/>
    <property type="molecule type" value="Genomic_DNA"/>
</dbReference>
<protein>
    <submittedName>
        <fullName evidence="2">ABC transporter permease</fullName>
    </submittedName>
</protein>